<evidence type="ECO:0000259" key="6">
    <source>
        <dbReference type="PROSITE" id="PS50043"/>
    </source>
</evidence>
<gene>
    <name evidence="8" type="ORF">ABI_20630</name>
</gene>
<reference evidence="9" key="1">
    <citation type="submission" date="2011-03" db="EMBL/GenBank/DDBJ databases">
        <title>Draft genome sequence of Brevundimonas diminuta.</title>
        <authorList>
            <person name="Brown P.J.B."/>
            <person name="Buechlein A."/>
            <person name="Hemmerich C."/>
            <person name="Brun Y.V."/>
        </authorList>
    </citation>
    <scope>NUCLEOTIDE SEQUENCE [LARGE SCALE GENOMIC DNA]</scope>
    <source>
        <strain evidence="9">C19</strain>
    </source>
</reference>
<protein>
    <submittedName>
        <fullName evidence="8">Bacterial regulatory protein, luxR family protein</fullName>
    </submittedName>
</protein>
<feature type="modified residue" description="4-aspartylphosphate" evidence="5">
    <location>
        <position position="57"/>
    </location>
</feature>
<dbReference type="SUPFAM" id="SSF52172">
    <property type="entry name" value="CheY-like"/>
    <property type="match status" value="1"/>
</dbReference>
<dbReference type="GO" id="GO:0003677">
    <property type="term" value="F:DNA binding"/>
    <property type="evidence" value="ECO:0007669"/>
    <property type="project" value="UniProtKB-KW"/>
</dbReference>
<feature type="domain" description="Response regulatory" evidence="7">
    <location>
        <begin position="4"/>
        <end position="122"/>
    </location>
</feature>
<evidence type="ECO:0000313" key="9">
    <source>
        <dbReference type="Proteomes" id="UP000006512"/>
    </source>
</evidence>
<dbReference type="GO" id="GO:0006355">
    <property type="term" value="P:regulation of DNA-templated transcription"/>
    <property type="evidence" value="ECO:0007669"/>
    <property type="project" value="InterPro"/>
</dbReference>
<organism evidence="8 9">
    <name type="scientific">Asticcacaulis biprosthecium C19</name>
    <dbReference type="NCBI Taxonomy" id="715226"/>
    <lineage>
        <taxon>Bacteria</taxon>
        <taxon>Pseudomonadati</taxon>
        <taxon>Pseudomonadota</taxon>
        <taxon>Alphaproteobacteria</taxon>
        <taxon>Caulobacterales</taxon>
        <taxon>Caulobacteraceae</taxon>
        <taxon>Asticcacaulis</taxon>
    </lineage>
</organism>
<dbReference type="PANTHER" id="PTHR43214">
    <property type="entry name" value="TWO-COMPONENT RESPONSE REGULATOR"/>
    <property type="match status" value="1"/>
</dbReference>
<evidence type="ECO:0000256" key="1">
    <source>
        <dbReference type="ARBA" id="ARBA00022553"/>
    </source>
</evidence>
<dbReference type="PANTHER" id="PTHR43214:SF41">
    <property type="entry name" value="NITRATE_NITRITE RESPONSE REGULATOR PROTEIN NARP"/>
    <property type="match status" value="1"/>
</dbReference>
<dbReference type="InterPro" id="IPR011006">
    <property type="entry name" value="CheY-like_superfamily"/>
</dbReference>
<dbReference type="PROSITE" id="PS50043">
    <property type="entry name" value="HTH_LUXR_2"/>
    <property type="match status" value="1"/>
</dbReference>
<dbReference type="RefSeq" id="WP_006272823.1">
    <property type="nucleotide sequence ID" value="NZ_GL883077.1"/>
</dbReference>
<dbReference type="Gene3D" id="3.40.50.2300">
    <property type="match status" value="1"/>
</dbReference>
<dbReference type="HOGENOM" id="CLU_000445_90_10_5"/>
<dbReference type="InterPro" id="IPR001789">
    <property type="entry name" value="Sig_transdc_resp-reg_receiver"/>
</dbReference>
<dbReference type="STRING" id="715226.ABI_20630"/>
<evidence type="ECO:0000259" key="7">
    <source>
        <dbReference type="PROSITE" id="PS50110"/>
    </source>
</evidence>
<dbReference type="CDD" id="cd06170">
    <property type="entry name" value="LuxR_C_like"/>
    <property type="match status" value="1"/>
</dbReference>
<keyword evidence="2" id="KW-0805">Transcription regulation</keyword>
<evidence type="ECO:0000256" key="5">
    <source>
        <dbReference type="PROSITE-ProRule" id="PRU00169"/>
    </source>
</evidence>
<dbReference type="GO" id="GO:0000160">
    <property type="term" value="P:phosphorelay signal transduction system"/>
    <property type="evidence" value="ECO:0007669"/>
    <property type="project" value="InterPro"/>
</dbReference>
<dbReference type="OrthoDB" id="5292887at2"/>
<dbReference type="eggNOG" id="COG2197">
    <property type="taxonomic scope" value="Bacteria"/>
</dbReference>
<dbReference type="Pfam" id="PF00196">
    <property type="entry name" value="GerE"/>
    <property type="match status" value="1"/>
</dbReference>
<dbReference type="PROSITE" id="PS50110">
    <property type="entry name" value="RESPONSE_REGULATORY"/>
    <property type="match status" value="1"/>
</dbReference>
<dbReference type="InterPro" id="IPR058245">
    <property type="entry name" value="NreC/VraR/RcsB-like_REC"/>
</dbReference>
<proteinExistence type="predicted"/>
<dbReference type="InterPro" id="IPR000792">
    <property type="entry name" value="Tscrpt_reg_LuxR_C"/>
</dbReference>
<keyword evidence="4" id="KW-0804">Transcription</keyword>
<dbReference type="SMART" id="SM00421">
    <property type="entry name" value="HTH_LUXR"/>
    <property type="match status" value="1"/>
</dbReference>
<dbReference type="InterPro" id="IPR039420">
    <property type="entry name" value="WalR-like"/>
</dbReference>
<dbReference type="SUPFAM" id="SSF46894">
    <property type="entry name" value="C-terminal effector domain of the bipartite response regulators"/>
    <property type="match status" value="1"/>
</dbReference>
<evidence type="ECO:0000256" key="2">
    <source>
        <dbReference type="ARBA" id="ARBA00023015"/>
    </source>
</evidence>
<dbReference type="SMART" id="SM00448">
    <property type="entry name" value="REC"/>
    <property type="match status" value="1"/>
</dbReference>
<feature type="domain" description="HTH luxR-type" evidence="6">
    <location>
        <begin position="149"/>
        <end position="214"/>
    </location>
</feature>
<dbReference type="Pfam" id="PF00072">
    <property type="entry name" value="Response_reg"/>
    <property type="match status" value="1"/>
</dbReference>
<dbReference type="InterPro" id="IPR016032">
    <property type="entry name" value="Sig_transdc_resp-reg_C-effctor"/>
</dbReference>
<dbReference type="PRINTS" id="PR00038">
    <property type="entry name" value="HTHLUXR"/>
</dbReference>
<accession>F4QM50</accession>
<keyword evidence="1 5" id="KW-0597">Phosphoprotein</keyword>
<dbReference type="Proteomes" id="UP000006512">
    <property type="component" value="Unassembled WGS sequence"/>
</dbReference>
<keyword evidence="9" id="KW-1185">Reference proteome</keyword>
<keyword evidence="3" id="KW-0238">DNA-binding</keyword>
<evidence type="ECO:0000256" key="4">
    <source>
        <dbReference type="ARBA" id="ARBA00023163"/>
    </source>
</evidence>
<dbReference type="AlphaFoldDB" id="F4QM50"/>
<evidence type="ECO:0000313" key="8">
    <source>
        <dbReference type="EMBL" id="EGF93622.1"/>
    </source>
</evidence>
<name>F4QM50_9CAUL</name>
<sequence length="216" mass="23527">MTRVCLLVEDQPANRDWLTAVLAETFPQVQVVHAPNLREARAWLDGGARGLWLALIDLGLPDGSGVTLIRDVKLAAPTAMVVVATIYDDDTHLFDALAAGAHGYLLKDEDRAAMTHFLRRIETGDPPLSPSIARRLLKHFHRSEVEAPAPDNEVVLTGRETETLTLLARGLTIAEVAKALNLKPQTVAGYVKVIYQKLNVSSRAEATLKAVKRGLA</sequence>
<dbReference type="EMBL" id="GL883077">
    <property type="protein sequence ID" value="EGF93622.1"/>
    <property type="molecule type" value="Genomic_DNA"/>
</dbReference>
<dbReference type="CDD" id="cd17535">
    <property type="entry name" value="REC_NarL-like"/>
    <property type="match status" value="1"/>
</dbReference>
<evidence type="ECO:0000256" key="3">
    <source>
        <dbReference type="ARBA" id="ARBA00023125"/>
    </source>
</evidence>